<gene>
    <name evidence="1" type="ORF">PQU93_12370</name>
</gene>
<evidence type="ECO:0000313" key="2">
    <source>
        <dbReference type="Proteomes" id="UP001221566"/>
    </source>
</evidence>
<keyword evidence="2" id="KW-1185">Reference proteome</keyword>
<comment type="caution">
    <text evidence="1">The sequence shown here is derived from an EMBL/GenBank/DDBJ whole genome shotgun (WGS) entry which is preliminary data.</text>
</comment>
<dbReference type="EMBL" id="JAQQKY010000006">
    <property type="protein sequence ID" value="MDC7691569.1"/>
    <property type="molecule type" value="Genomic_DNA"/>
</dbReference>
<evidence type="ECO:0000313" key="1">
    <source>
        <dbReference type="EMBL" id="MDC7691569.1"/>
    </source>
</evidence>
<organism evidence="1 2">
    <name type="scientific">Vogesella indigofera</name>
    <name type="common">Pseudomonas indigofera</name>
    <dbReference type="NCBI Taxonomy" id="45465"/>
    <lineage>
        <taxon>Bacteria</taxon>
        <taxon>Pseudomonadati</taxon>
        <taxon>Pseudomonadota</taxon>
        <taxon>Betaproteobacteria</taxon>
        <taxon>Neisseriales</taxon>
        <taxon>Chromobacteriaceae</taxon>
        <taxon>Vogesella</taxon>
    </lineage>
</organism>
<accession>A0ABT5I5Y0</accession>
<protein>
    <submittedName>
        <fullName evidence="1">Uncharacterized protein</fullName>
    </submittedName>
</protein>
<dbReference type="RefSeq" id="WP_255348028.1">
    <property type="nucleotide sequence ID" value="NZ_JAQQKY010000006.1"/>
</dbReference>
<reference evidence="1 2" key="1">
    <citation type="submission" date="2023-01" db="EMBL/GenBank/DDBJ databases">
        <title>Novel species of the genus Vogesella isolated from rivers.</title>
        <authorList>
            <person name="Lu H."/>
        </authorList>
    </citation>
    <scope>NUCLEOTIDE SEQUENCE [LARGE SCALE GENOMIC DNA]</scope>
    <source>
        <strain evidence="1 2">SH7W</strain>
    </source>
</reference>
<name>A0ABT5I5Y0_VOGIN</name>
<dbReference type="Proteomes" id="UP001221566">
    <property type="component" value="Unassembled WGS sequence"/>
</dbReference>
<sequence>MFTKILIANRGDQQPQGCAAAQQNCLTARQCRGEFATGEHHVH</sequence>
<proteinExistence type="predicted"/>